<dbReference type="InterPro" id="IPR038765">
    <property type="entry name" value="Papain-like_cys_pep_sf"/>
</dbReference>
<keyword evidence="5 7" id="KW-0378">Hydrolase</keyword>
<accession>A0AAV7JCL5</accession>
<dbReference type="GO" id="GO:0004843">
    <property type="term" value="F:cysteine-type deubiquitinase activity"/>
    <property type="evidence" value="ECO:0007669"/>
    <property type="project" value="UniProtKB-UniRule"/>
</dbReference>
<feature type="domain" description="USP" evidence="8">
    <location>
        <begin position="33"/>
        <end position="418"/>
    </location>
</feature>
<gene>
    <name evidence="9" type="ORF">LOD99_12608</name>
</gene>
<dbReference type="InterPro" id="IPR018200">
    <property type="entry name" value="USP_CS"/>
</dbReference>
<organism evidence="9 10">
    <name type="scientific">Oopsacas minuta</name>
    <dbReference type="NCBI Taxonomy" id="111878"/>
    <lineage>
        <taxon>Eukaryota</taxon>
        <taxon>Metazoa</taxon>
        <taxon>Porifera</taxon>
        <taxon>Hexactinellida</taxon>
        <taxon>Hexasterophora</taxon>
        <taxon>Lyssacinosida</taxon>
        <taxon>Leucopsacidae</taxon>
        <taxon>Oopsacas</taxon>
    </lineage>
</organism>
<dbReference type="PROSITE" id="PS00973">
    <property type="entry name" value="USP_2"/>
    <property type="match status" value="1"/>
</dbReference>
<sequence>MDYVTSIASPIQSLLTSLDSLIFGQSHSSKSRTGLLNHGNTCFLNSVIQSLVSLNSFDDWLSSDENLGGQVHVVLSELLHKMHSSTSQPHATDKLFSTLMHSGWKRSLHEQQDAHEFFQFLASTLQYERSKAHQQETTLSNLLLMPRLDPVSIPGVQFSKHIGFMALNKSITPLPFHGTIFTDITCSLCHTRKPSRYQSVLSISLELPNIYTGGVVPLSQLISHYLQTSRVDMVECRLCALRNDYSRTSCAYKTCLGKIPQCLCIHLQRTQFHPYGFLYKTQTQVDFPINLDLGNLHADPIKPHFLSSMSLGPCSNLNGGVFQSNSLFKNQKLPSLSHPSFSLPTSQTISSATPSRATYNLKSVVEHLGEDSSTGHYVSYCRLRDPKSWVFCSDETVRHVTPDRVKKAQAYMLFYERSPS</sequence>
<evidence type="ECO:0000256" key="7">
    <source>
        <dbReference type="RuleBase" id="RU366025"/>
    </source>
</evidence>
<evidence type="ECO:0000256" key="3">
    <source>
        <dbReference type="ARBA" id="ARBA00022670"/>
    </source>
</evidence>
<evidence type="ECO:0000256" key="2">
    <source>
        <dbReference type="ARBA" id="ARBA00009085"/>
    </source>
</evidence>
<dbReference type="PANTHER" id="PTHR24006">
    <property type="entry name" value="UBIQUITIN CARBOXYL-TERMINAL HYDROLASE"/>
    <property type="match status" value="1"/>
</dbReference>
<keyword evidence="3 7" id="KW-0645">Protease</keyword>
<comment type="caution">
    <text evidence="9">The sequence shown here is derived from an EMBL/GenBank/DDBJ whole genome shotgun (WGS) entry which is preliminary data.</text>
</comment>
<evidence type="ECO:0000259" key="8">
    <source>
        <dbReference type="PROSITE" id="PS50235"/>
    </source>
</evidence>
<dbReference type="GO" id="GO:0006508">
    <property type="term" value="P:proteolysis"/>
    <property type="evidence" value="ECO:0007669"/>
    <property type="project" value="UniProtKB-KW"/>
</dbReference>
<keyword evidence="4 7" id="KW-0833">Ubl conjugation pathway</keyword>
<dbReference type="InterPro" id="IPR001394">
    <property type="entry name" value="Peptidase_C19_UCH"/>
</dbReference>
<dbReference type="GO" id="GO:0016579">
    <property type="term" value="P:protein deubiquitination"/>
    <property type="evidence" value="ECO:0007669"/>
    <property type="project" value="InterPro"/>
</dbReference>
<dbReference type="EMBL" id="JAKMXF010000354">
    <property type="protein sequence ID" value="KAI6646487.1"/>
    <property type="molecule type" value="Genomic_DNA"/>
</dbReference>
<dbReference type="CDD" id="cd02257">
    <property type="entry name" value="Peptidase_C19"/>
    <property type="match status" value="1"/>
</dbReference>
<evidence type="ECO:0000313" key="10">
    <source>
        <dbReference type="Proteomes" id="UP001165289"/>
    </source>
</evidence>
<dbReference type="GO" id="GO:0005829">
    <property type="term" value="C:cytosol"/>
    <property type="evidence" value="ECO:0007669"/>
    <property type="project" value="TreeGrafter"/>
</dbReference>
<name>A0AAV7JCL5_9METZ</name>
<dbReference type="PANTHER" id="PTHR24006:SF888">
    <property type="entry name" value="UBIQUITIN CARBOXYL-TERMINAL HYDROLASE 30"/>
    <property type="match status" value="1"/>
</dbReference>
<reference evidence="9 10" key="1">
    <citation type="journal article" date="2023" name="BMC Biol.">
        <title>The compact genome of the sponge Oopsacas minuta (Hexactinellida) is lacking key metazoan core genes.</title>
        <authorList>
            <person name="Santini S."/>
            <person name="Schenkelaars Q."/>
            <person name="Jourda C."/>
            <person name="Duchesne M."/>
            <person name="Belahbib H."/>
            <person name="Rocher C."/>
            <person name="Selva M."/>
            <person name="Riesgo A."/>
            <person name="Vervoort M."/>
            <person name="Leys S.P."/>
            <person name="Kodjabachian L."/>
            <person name="Le Bivic A."/>
            <person name="Borchiellini C."/>
            <person name="Claverie J.M."/>
            <person name="Renard E."/>
        </authorList>
    </citation>
    <scope>NUCLEOTIDE SEQUENCE [LARGE SCALE GENOMIC DNA]</scope>
    <source>
        <strain evidence="9">SPO-2</strain>
    </source>
</reference>
<dbReference type="Proteomes" id="UP001165289">
    <property type="component" value="Unassembled WGS sequence"/>
</dbReference>
<protein>
    <recommendedName>
        <fullName evidence="7">Ubiquitin carboxyl-terminal hydrolase</fullName>
        <ecNumber evidence="7">3.4.19.12</ecNumber>
    </recommendedName>
</protein>
<dbReference type="AlphaFoldDB" id="A0AAV7JCL5"/>
<comment type="catalytic activity">
    <reaction evidence="1 7">
        <text>Thiol-dependent hydrolysis of ester, thioester, amide, peptide and isopeptide bonds formed by the C-terminal Gly of ubiquitin (a 76-residue protein attached to proteins as an intracellular targeting signal).</text>
        <dbReference type="EC" id="3.4.19.12"/>
    </reaction>
</comment>
<evidence type="ECO:0000256" key="5">
    <source>
        <dbReference type="ARBA" id="ARBA00022801"/>
    </source>
</evidence>
<dbReference type="GO" id="GO:0005634">
    <property type="term" value="C:nucleus"/>
    <property type="evidence" value="ECO:0007669"/>
    <property type="project" value="TreeGrafter"/>
</dbReference>
<evidence type="ECO:0000313" key="9">
    <source>
        <dbReference type="EMBL" id="KAI6646487.1"/>
    </source>
</evidence>
<evidence type="ECO:0000256" key="4">
    <source>
        <dbReference type="ARBA" id="ARBA00022786"/>
    </source>
</evidence>
<dbReference type="PROSITE" id="PS00972">
    <property type="entry name" value="USP_1"/>
    <property type="match status" value="1"/>
</dbReference>
<dbReference type="Pfam" id="PF00443">
    <property type="entry name" value="UCH"/>
    <property type="match status" value="1"/>
</dbReference>
<evidence type="ECO:0000256" key="1">
    <source>
        <dbReference type="ARBA" id="ARBA00000707"/>
    </source>
</evidence>
<dbReference type="EC" id="3.4.19.12" evidence="7"/>
<keyword evidence="10" id="KW-1185">Reference proteome</keyword>
<keyword evidence="6 7" id="KW-0788">Thiol protease</keyword>
<dbReference type="InterPro" id="IPR050164">
    <property type="entry name" value="Peptidase_C19"/>
</dbReference>
<dbReference type="InterPro" id="IPR028889">
    <property type="entry name" value="USP"/>
</dbReference>
<dbReference type="PROSITE" id="PS50235">
    <property type="entry name" value="USP_3"/>
    <property type="match status" value="1"/>
</dbReference>
<comment type="similarity">
    <text evidence="2 7">Belongs to the peptidase C19 family.</text>
</comment>
<proteinExistence type="inferred from homology"/>
<evidence type="ECO:0000256" key="6">
    <source>
        <dbReference type="ARBA" id="ARBA00022807"/>
    </source>
</evidence>
<dbReference type="Gene3D" id="3.90.70.10">
    <property type="entry name" value="Cysteine proteinases"/>
    <property type="match status" value="1"/>
</dbReference>
<dbReference type="SUPFAM" id="SSF54001">
    <property type="entry name" value="Cysteine proteinases"/>
    <property type="match status" value="1"/>
</dbReference>